<evidence type="ECO:0000313" key="1">
    <source>
        <dbReference type="EMBL" id="CRK35226.1"/>
    </source>
</evidence>
<dbReference type="EMBL" id="CVQH01023461">
    <property type="protein sequence ID" value="CRK35226.1"/>
    <property type="molecule type" value="Genomic_DNA"/>
</dbReference>
<accession>A0A0G4MLU7</accession>
<protein>
    <submittedName>
        <fullName evidence="1">Uncharacterized protein</fullName>
    </submittedName>
</protein>
<proteinExistence type="predicted"/>
<sequence>MFVAGQRAALRADDLGQLTFPSAQQQSDFVGGFSLYGSSAGRKEPEDEIKKAKDNI</sequence>
<evidence type="ECO:0000313" key="2">
    <source>
        <dbReference type="Proteomes" id="UP000044602"/>
    </source>
</evidence>
<gene>
    <name evidence="1" type="ORF">BN1708_016416</name>
</gene>
<dbReference type="Proteomes" id="UP000044602">
    <property type="component" value="Unassembled WGS sequence"/>
</dbReference>
<feature type="non-terminal residue" evidence="1">
    <location>
        <position position="56"/>
    </location>
</feature>
<name>A0A0G4MLU7_VERLO</name>
<keyword evidence="2" id="KW-1185">Reference proteome</keyword>
<organism evidence="1 2">
    <name type="scientific">Verticillium longisporum</name>
    <name type="common">Verticillium dahliae var. longisporum</name>
    <dbReference type="NCBI Taxonomy" id="100787"/>
    <lineage>
        <taxon>Eukaryota</taxon>
        <taxon>Fungi</taxon>
        <taxon>Dikarya</taxon>
        <taxon>Ascomycota</taxon>
        <taxon>Pezizomycotina</taxon>
        <taxon>Sordariomycetes</taxon>
        <taxon>Hypocreomycetidae</taxon>
        <taxon>Glomerellales</taxon>
        <taxon>Plectosphaerellaceae</taxon>
        <taxon>Verticillium</taxon>
    </lineage>
</organism>
<reference evidence="1 2" key="1">
    <citation type="submission" date="2015-05" db="EMBL/GenBank/DDBJ databases">
        <authorList>
            <person name="Wang D.B."/>
            <person name="Wang M."/>
        </authorList>
    </citation>
    <scope>NUCLEOTIDE SEQUENCE [LARGE SCALE GENOMIC DNA]</scope>
    <source>
        <strain evidence="1">VL1</strain>
    </source>
</reference>
<dbReference type="AlphaFoldDB" id="A0A0G4MLU7"/>